<dbReference type="Proteomes" id="UP000594262">
    <property type="component" value="Unplaced"/>
</dbReference>
<proteinExistence type="predicted"/>
<sequence>MLSDYITGIRERGIPSRIRIDKGGEFAHIKNLMVDINGDQRNSWIAGKSVHNIRIERLWRDVFAKVMNKYYLLFTTMEKNHLLDIENLIHMSILHHVYGRRIQSLQRDLTFWQNAHNNHPIRTERNKTPRQLWNTASLMCRNTNYTAMHNLFRRDASEYNDIISRFDDEYLLEEPDNIEHVLPRFPLPVTNAQLIHLNNSFDVMADSDVEGFDIYYNILRHIQSLQAI</sequence>
<dbReference type="PANTHER" id="PTHR46791:SF5">
    <property type="entry name" value="CLR5 DOMAIN-CONTAINING PROTEIN-RELATED"/>
    <property type="match status" value="1"/>
</dbReference>
<reference evidence="2" key="1">
    <citation type="submission" date="2021-01" db="UniProtKB">
        <authorList>
            <consortium name="EnsemblMetazoa"/>
        </authorList>
    </citation>
    <scope>IDENTIFICATION</scope>
</reference>
<evidence type="ECO:0000313" key="2">
    <source>
        <dbReference type="EnsemblMetazoa" id="CLYHEMP009922.1"/>
    </source>
</evidence>
<organism evidence="2 3">
    <name type="scientific">Clytia hemisphaerica</name>
    <dbReference type="NCBI Taxonomy" id="252671"/>
    <lineage>
        <taxon>Eukaryota</taxon>
        <taxon>Metazoa</taxon>
        <taxon>Cnidaria</taxon>
        <taxon>Hydrozoa</taxon>
        <taxon>Hydroidolina</taxon>
        <taxon>Leptothecata</taxon>
        <taxon>Obeliida</taxon>
        <taxon>Clytiidae</taxon>
        <taxon>Clytia</taxon>
    </lineage>
</organism>
<keyword evidence="3" id="KW-1185">Reference proteome</keyword>
<feature type="domain" description="Integrase core" evidence="1">
    <location>
        <begin position="1"/>
        <end position="147"/>
    </location>
</feature>
<name>A0A7M5VEQ6_9CNID</name>
<dbReference type="AlphaFoldDB" id="A0A7M5VEQ6"/>
<accession>A0A7M5VEQ6</accession>
<evidence type="ECO:0000313" key="3">
    <source>
        <dbReference type="Proteomes" id="UP000594262"/>
    </source>
</evidence>
<dbReference type="EnsemblMetazoa" id="CLYHEMT009922.1">
    <property type="protein sequence ID" value="CLYHEMP009922.1"/>
    <property type="gene ID" value="CLYHEMG009922"/>
</dbReference>
<protein>
    <recommendedName>
        <fullName evidence="1">Integrase core domain-containing protein</fullName>
    </recommendedName>
</protein>
<evidence type="ECO:0000259" key="1">
    <source>
        <dbReference type="Pfam" id="PF24764"/>
    </source>
</evidence>
<dbReference type="InterPro" id="IPR058913">
    <property type="entry name" value="Integrase_dom_put"/>
</dbReference>
<dbReference type="PANTHER" id="PTHR46791">
    <property type="entry name" value="EXPRESSED PROTEIN"/>
    <property type="match status" value="1"/>
</dbReference>
<dbReference type="OrthoDB" id="6285084at2759"/>
<dbReference type="Pfam" id="PF24764">
    <property type="entry name" value="rva_4"/>
    <property type="match status" value="1"/>
</dbReference>